<gene>
    <name evidence="6" type="ORF">HCJ38_06590</name>
</gene>
<reference evidence="6 7" key="1">
    <citation type="submission" date="2020-03" db="EMBL/GenBank/DDBJ databases">
        <title>Soil Listeria distribution.</title>
        <authorList>
            <person name="Liao J."/>
            <person name="Wiedmann M."/>
        </authorList>
    </citation>
    <scope>NUCLEOTIDE SEQUENCE [LARGE SCALE GENOMIC DNA]</scope>
    <source>
        <strain evidence="6 7">FSL L7-1554</strain>
    </source>
</reference>
<comment type="cofactor">
    <cofactor evidence="1">
        <name>Zn(2+)</name>
        <dbReference type="ChEBI" id="CHEBI:29105"/>
    </cofactor>
</comment>
<accession>A0A7X0X7D8</accession>
<evidence type="ECO:0000256" key="5">
    <source>
        <dbReference type="PIRSR" id="PIRSR001123-2"/>
    </source>
</evidence>
<dbReference type="EMBL" id="JAASTW010000006">
    <property type="protein sequence ID" value="MBC1488683.1"/>
    <property type="molecule type" value="Genomic_DNA"/>
</dbReference>
<dbReference type="GO" id="GO:0004177">
    <property type="term" value="F:aminopeptidase activity"/>
    <property type="evidence" value="ECO:0007669"/>
    <property type="project" value="UniProtKB-UniRule"/>
</dbReference>
<evidence type="ECO:0000313" key="6">
    <source>
        <dbReference type="EMBL" id="MBC1488683.1"/>
    </source>
</evidence>
<comment type="similarity">
    <text evidence="4">Belongs to the peptidase M42 family.</text>
</comment>
<comment type="cofactor">
    <cofactor evidence="5">
        <name>a divalent metal cation</name>
        <dbReference type="ChEBI" id="CHEBI:60240"/>
    </cofactor>
    <text evidence="5">Binds 2 divalent metal cations per subunit.</text>
</comment>
<dbReference type="Gene3D" id="3.30.70.360">
    <property type="match status" value="1"/>
</dbReference>
<keyword evidence="2 5" id="KW-0479">Metal-binding</keyword>
<keyword evidence="3 6" id="KW-0378">Hydrolase</keyword>
<evidence type="ECO:0000256" key="2">
    <source>
        <dbReference type="ARBA" id="ARBA00022723"/>
    </source>
</evidence>
<dbReference type="Pfam" id="PF01546">
    <property type="entry name" value="Peptidase_M20"/>
    <property type="match status" value="1"/>
</dbReference>
<dbReference type="InterPro" id="IPR002933">
    <property type="entry name" value="Peptidase_M20"/>
</dbReference>
<organism evidence="6 7">
    <name type="scientific">Listeria immobilis</name>
    <dbReference type="NCBI Taxonomy" id="2713502"/>
    <lineage>
        <taxon>Bacteria</taxon>
        <taxon>Bacillati</taxon>
        <taxon>Bacillota</taxon>
        <taxon>Bacilli</taxon>
        <taxon>Bacillales</taxon>
        <taxon>Listeriaceae</taxon>
        <taxon>Listeria</taxon>
    </lineage>
</organism>
<dbReference type="PIRSF" id="PIRSF001123">
    <property type="entry name" value="PepA_GA"/>
    <property type="match status" value="1"/>
</dbReference>
<evidence type="ECO:0000256" key="3">
    <source>
        <dbReference type="ARBA" id="ARBA00022801"/>
    </source>
</evidence>
<dbReference type="SUPFAM" id="SSF53187">
    <property type="entry name" value="Zn-dependent exopeptidases"/>
    <property type="match status" value="1"/>
</dbReference>
<dbReference type="Proteomes" id="UP000561617">
    <property type="component" value="Unassembled WGS sequence"/>
</dbReference>
<dbReference type="InterPro" id="IPR008007">
    <property type="entry name" value="Peptidase_M42"/>
</dbReference>
<dbReference type="InterPro" id="IPR010162">
    <property type="entry name" value="PepT-like"/>
</dbReference>
<dbReference type="NCBIfam" id="TIGR01883">
    <property type="entry name" value="PepT-like"/>
    <property type="match status" value="1"/>
</dbReference>
<evidence type="ECO:0000313" key="7">
    <source>
        <dbReference type="Proteomes" id="UP000561617"/>
    </source>
</evidence>
<evidence type="ECO:0000256" key="4">
    <source>
        <dbReference type="PIRNR" id="PIRNR001123"/>
    </source>
</evidence>
<dbReference type="AlphaFoldDB" id="A0A7X0X7D8"/>
<protein>
    <submittedName>
        <fullName evidence="6">M20/M25/M40 family metallo-hydrolase</fullName>
    </submittedName>
</protein>
<dbReference type="Gene3D" id="3.40.630.10">
    <property type="entry name" value="Zn peptidases"/>
    <property type="match status" value="1"/>
</dbReference>
<comment type="caution">
    <text evidence="6">The sequence shown here is derived from an EMBL/GenBank/DDBJ whole genome shotgun (WGS) entry which is preliminary data.</text>
</comment>
<name>A0A7X0X7D8_9LIST</name>
<dbReference type="GO" id="GO:0046872">
    <property type="term" value="F:metal ion binding"/>
    <property type="evidence" value="ECO:0007669"/>
    <property type="project" value="UniProtKB-UniRule"/>
</dbReference>
<dbReference type="RefSeq" id="WP_185380898.1">
    <property type="nucleotide sequence ID" value="NZ_JAASTW010000006.1"/>
</dbReference>
<dbReference type="PANTHER" id="PTHR42994:SF2">
    <property type="entry name" value="PEPTIDASE"/>
    <property type="match status" value="1"/>
</dbReference>
<dbReference type="PANTHER" id="PTHR42994">
    <property type="entry name" value="PEPTIDASE T"/>
    <property type="match status" value="1"/>
</dbReference>
<evidence type="ECO:0000256" key="1">
    <source>
        <dbReference type="ARBA" id="ARBA00001947"/>
    </source>
</evidence>
<sequence>METNVKKYFMELIQIPSISRKEAAILSYIESHLTNLGVSFSLDESYGLIARIPATAENFPTILFGSHVDTHPSAEKPIVQIDEGKIRTENDASLGADDKAAVAAMLAAIDYFVAEKTVHGPIEFIFTTREELGMVGMKLFPEEKITATYGYCLDAPGKVGSYQAKANTLVAVTFTIVSSDITQMSPISVAKMALHATKPGRIDKENKWEIQSFSGGINDNNQQDAQLEIIFDSNANYSKALGHIQTIKERFSQICEKYGATLAHETALIYEGFQIQKKHPLINILQKATQKQGLKMQEISLEGGTDANILNEKGIPTILLSAGYEQAHTEEEYVFVEQLEELTHLVINLAESAKNEKILLRKLN</sequence>
<feature type="binding site" evidence="5">
    <location>
        <position position="328"/>
    </location>
    <ligand>
        <name>Zn(2+)</name>
        <dbReference type="ChEBI" id="CHEBI:29105"/>
        <label>2</label>
    </ligand>
</feature>
<proteinExistence type="inferred from homology"/>